<keyword evidence="3" id="KW-1185">Reference proteome</keyword>
<evidence type="ECO:0000313" key="2">
    <source>
        <dbReference type="EMBL" id="KAJ7621492.1"/>
    </source>
</evidence>
<comment type="caution">
    <text evidence="1">The sequence shown here is derived from an EMBL/GenBank/DDBJ whole genome shotgun (WGS) entry which is preliminary data.</text>
</comment>
<accession>A0AAD7FAG1</accession>
<dbReference type="Proteomes" id="UP001221142">
    <property type="component" value="Unassembled WGS sequence"/>
</dbReference>
<organism evidence="1 3">
    <name type="scientific">Roridomyces roridus</name>
    <dbReference type="NCBI Taxonomy" id="1738132"/>
    <lineage>
        <taxon>Eukaryota</taxon>
        <taxon>Fungi</taxon>
        <taxon>Dikarya</taxon>
        <taxon>Basidiomycota</taxon>
        <taxon>Agaricomycotina</taxon>
        <taxon>Agaricomycetes</taxon>
        <taxon>Agaricomycetidae</taxon>
        <taxon>Agaricales</taxon>
        <taxon>Marasmiineae</taxon>
        <taxon>Mycenaceae</taxon>
        <taxon>Roridomyces</taxon>
    </lineage>
</organism>
<proteinExistence type="predicted"/>
<gene>
    <name evidence="2" type="ORF">FB45DRAFT_1093424</name>
    <name evidence="1" type="ORF">FB45DRAFT_1135768</name>
</gene>
<reference evidence="1" key="1">
    <citation type="submission" date="2023-03" db="EMBL/GenBank/DDBJ databases">
        <title>Massive genome expansion in bonnet fungi (Mycena s.s.) driven by repeated elements and novel gene families across ecological guilds.</title>
        <authorList>
            <consortium name="Lawrence Berkeley National Laboratory"/>
            <person name="Harder C.B."/>
            <person name="Miyauchi S."/>
            <person name="Viragh M."/>
            <person name="Kuo A."/>
            <person name="Thoen E."/>
            <person name="Andreopoulos B."/>
            <person name="Lu D."/>
            <person name="Skrede I."/>
            <person name="Drula E."/>
            <person name="Henrissat B."/>
            <person name="Morin E."/>
            <person name="Kohler A."/>
            <person name="Barry K."/>
            <person name="LaButti K."/>
            <person name="Morin E."/>
            <person name="Salamov A."/>
            <person name="Lipzen A."/>
            <person name="Mereny Z."/>
            <person name="Hegedus B."/>
            <person name="Baldrian P."/>
            <person name="Stursova M."/>
            <person name="Weitz H."/>
            <person name="Taylor A."/>
            <person name="Grigoriev I.V."/>
            <person name="Nagy L.G."/>
            <person name="Martin F."/>
            <person name="Kauserud H."/>
        </authorList>
    </citation>
    <scope>NUCLEOTIDE SEQUENCE</scope>
    <source>
        <strain evidence="1">9284</strain>
    </source>
</reference>
<dbReference type="EMBL" id="JARKIF010000051">
    <property type="protein sequence ID" value="KAJ7607231.1"/>
    <property type="molecule type" value="Genomic_DNA"/>
</dbReference>
<sequence>MRCDTQSSREFNYQLFSLTFHWVFIQWLQSELDSYYRVNNTAKCKDRNKILLNAGVPAHMFQFPEDYGAEELELLQGMEELRGGESAAGQYYMGASIMGMVLVCGSQLSFSSYLNVDSDHLQHLNNLVDQVDGSARIDAEEEEALVLWMKSALRTS</sequence>
<protein>
    <submittedName>
        <fullName evidence="1">Uncharacterized protein</fullName>
    </submittedName>
</protein>
<dbReference type="EMBL" id="JARKIF010000016">
    <property type="protein sequence ID" value="KAJ7621492.1"/>
    <property type="molecule type" value="Genomic_DNA"/>
</dbReference>
<evidence type="ECO:0000313" key="1">
    <source>
        <dbReference type="EMBL" id="KAJ7607231.1"/>
    </source>
</evidence>
<name>A0AAD7FAG1_9AGAR</name>
<dbReference type="AlphaFoldDB" id="A0AAD7FAG1"/>
<evidence type="ECO:0000313" key="3">
    <source>
        <dbReference type="Proteomes" id="UP001221142"/>
    </source>
</evidence>